<feature type="transmembrane region" description="Helical" evidence="2">
    <location>
        <begin position="39"/>
        <end position="56"/>
    </location>
</feature>
<name>A0A0D0TSU1_CRYGA</name>
<dbReference type="OrthoDB" id="2564605at2759"/>
<keyword evidence="2" id="KW-0472">Membrane</keyword>
<reference evidence="3" key="1">
    <citation type="submission" date="2015-01" db="EMBL/GenBank/DDBJ databases">
        <title>The Genome Sequence of Cryptococcus gattii CA1280.</title>
        <authorList>
            <consortium name="The Broad Institute Genomics Platform"/>
            <person name="Cuomo C."/>
            <person name="Litvintseva A."/>
            <person name="Chen Y."/>
            <person name="Heitman J."/>
            <person name="Sun S."/>
            <person name="Springer D."/>
            <person name="Dromer F."/>
            <person name="Young S."/>
            <person name="Zeng Q."/>
            <person name="Gargeya S."/>
            <person name="Abouelleil A."/>
            <person name="Alvarado L."/>
            <person name="Chapman S.B."/>
            <person name="Gainer-Dewar J."/>
            <person name="Goldberg J."/>
            <person name="Griggs A."/>
            <person name="Gujja S."/>
            <person name="Hansen M."/>
            <person name="Howarth C."/>
            <person name="Imamovic A."/>
            <person name="Larimer J."/>
            <person name="Murphy C."/>
            <person name="Naylor J."/>
            <person name="Pearson M."/>
            <person name="Priest M."/>
            <person name="Roberts A."/>
            <person name="Saif S."/>
            <person name="Shea T."/>
            <person name="Sykes S."/>
            <person name="Wortman J."/>
            <person name="Nusbaum C."/>
            <person name="Birren B."/>
        </authorList>
    </citation>
    <scope>NUCLEOTIDE SEQUENCE [LARGE SCALE GENOMIC DNA]</scope>
    <source>
        <strain evidence="3">CA1280</strain>
    </source>
</reference>
<proteinExistence type="predicted"/>
<organism evidence="3">
    <name type="scientific">Cryptococcus bacillisporus CA1280</name>
    <dbReference type="NCBI Taxonomy" id="1296109"/>
    <lineage>
        <taxon>Eukaryota</taxon>
        <taxon>Fungi</taxon>
        <taxon>Dikarya</taxon>
        <taxon>Basidiomycota</taxon>
        <taxon>Agaricomycotina</taxon>
        <taxon>Tremellomycetes</taxon>
        <taxon>Tremellales</taxon>
        <taxon>Cryptococcaceae</taxon>
        <taxon>Cryptococcus</taxon>
        <taxon>Cryptococcus gattii species complex</taxon>
    </lineage>
</organism>
<keyword evidence="2" id="KW-0812">Transmembrane</keyword>
<sequence length="172" mass="18184">MSLQDRFASQDPLSLLSGAATLSLITAASQAALAYNLPVVFLILIPLTIILDLYAILFRQLSILTWIVTLLLALLKAPLFFSCLAQLRERGGELNLEGWRGIGGFNRLGGQNSWGMPANMPGAFSDNQPSAAAAPVQPTFPSSGGFRLGGDEEQGEGHPTGAPGRNGYQTIG</sequence>
<dbReference type="HOGENOM" id="CLU_1570584_0_0_1"/>
<gene>
    <name evidence="3" type="ORF">I312_00812</name>
</gene>
<protein>
    <submittedName>
        <fullName evidence="3">Uncharacterized protein</fullName>
    </submittedName>
</protein>
<feature type="transmembrane region" description="Helical" evidence="2">
    <location>
        <begin position="12"/>
        <end position="33"/>
    </location>
</feature>
<dbReference type="EMBL" id="KN847974">
    <property type="protein sequence ID" value="KIR49722.1"/>
    <property type="molecule type" value="Genomic_DNA"/>
</dbReference>
<keyword evidence="2" id="KW-1133">Transmembrane helix</keyword>
<dbReference type="AlphaFoldDB" id="A0A0D0TSU1"/>
<evidence type="ECO:0000313" key="3">
    <source>
        <dbReference type="EMBL" id="KIR49722.1"/>
    </source>
</evidence>
<feature type="transmembrane region" description="Helical" evidence="2">
    <location>
        <begin position="63"/>
        <end position="81"/>
    </location>
</feature>
<evidence type="ECO:0000256" key="2">
    <source>
        <dbReference type="SAM" id="Phobius"/>
    </source>
</evidence>
<accession>A0A0D0TSU1</accession>
<evidence type="ECO:0000256" key="1">
    <source>
        <dbReference type="SAM" id="MobiDB-lite"/>
    </source>
</evidence>
<feature type="region of interest" description="Disordered" evidence="1">
    <location>
        <begin position="143"/>
        <end position="172"/>
    </location>
</feature>